<evidence type="ECO:0000313" key="2">
    <source>
        <dbReference type="EMBL" id="UOQ50900.1"/>
    </source>
</evidence>
<evidence type="ECO:0000313" key="3">
    <source>
        <dbReference type="Proteomes" id="UP000831785"/>
    </source>
</evidence>
<protein>
    <recommendedName>
        <fullName evidence="4">PorT family protein</fullName>
    </recommendedName>
</protein>
<keyword evidence="1" id="KW-0732">Signal</keyword>
<organism evidence="2 3">
    <name type="scientific">Hymenobacter cellulosivorans</name>
    <dbReference type="NCBI Taxonomy" id="2932249"/>
    <lineage>
        <taxon>Bacteria</taxon>
        <taxon>Pseudomonadati</taxon>
        <taxon>Bacteroidota</taxon>
        <taxon>Cytophagia</taxon>
        <taxon>Cytophagales</taxon>
        <taxon>Hymenobacteraceae</taxon>
        <taxon>Hymenobacter</taxon>
    </lineage>
</organism>
<dbReference type="EMBL" id="CP095049">
    <property type="protein sequence ID" value="UOQ50900.1"/>
    <property type="molecule type" value="Genomic_DNA"/>
</dbReference>
<evidence type="ECO:0000256" key="1">
    <source>
        <dbReference type="SAM" id="SignalP"/>
    </source>
</evidence>
<evidence type="ECO:0008006" key="4">
    <source>
        <dbReference type="Google" id="ProtNLM"/>
    </source>
</evidence>
<reference evidence="2 3" key="1">
    <citation type="submission" date="2022-04" db="EMBL/GenBank/DDBJ databases">
        <title>Hymenobacter sp. isolated from the air.</title>
        <authorList>
            <person name="Won M."/>
            <person name="Lee C.-M."/>
            <person name="Woen H.-Y."/>
            <person name="Kwon S.-W."/>
        </authorList>
    </citation>
    <scope>NUCLEOTIDE SEQUENCE [LARGE SCALE GENOMIC DNA]</scope>
    <source>
        <strain evidence="3">5116 S-27</strain>
    </source>
</reference>
<name>A0ABY4F3P4_9BACT</name>
<dbReference type="PROSITE" id="PS51257">
    <property type="entry name" value="PROKAR_LIPOPROTEIN"/>
    <property type="match status" value="1"/>
</dbReference>
<gene>
    <name evidence="2" type="ORF">MUN80_14150</name>
</gene>
<feature type="signal peptide" evidence="1">
    <location>
        <begin position="1"/>
        <end position="20"/>
    </location>
</feature>
<keyword evidence="3" id="KW-1185">Reference proteome</keyword>
<dbReference type="Proteomes" id="UP000831785">
    <property type="component" value="Chromosome"/>
</dbReference>
<feature type="chain" id="PRO_5046486174" description="PorT family protein" evidence="1">
    <location>
        <begin position="21"/>
        <end position="479"/>
    </location>
</feature>
<sequence length="479" mass="52250">MRLPLLIAAASILSCLTATAQVFEPGLLVTTAGDTVRGEIENAFWEANPSSVRFRPTADAAITSYSPAQLRSFQLATGRYFRTETLPIDRSAETRTQFLQRFVASTQQPETVFAEVLVDGPAPLLRYVIPGIVHFFVRRENQGYLELTERKYIDQDKQGRRVIVDGNRYRIQLQQYFGDCPAAVQQVAKAQYTPADLAAVVQAYNQSCSSTGQAGKSFVATAKPARGMTVNAGLLAGAQIQTMRLDAYSSSIEYGSSTEYAEAPSFDGVDIARGIRPVGGIYADVLMPKRKLALHADLSLSTLGQSGSLAARGNVPAAEYKWKGTITSIRVGVRYFVPLGVRQQLFLGSGLGFDRFNVTESSLRYGTGQPRQFAGATLPQTGTMPGITVNKNTGFSLPYLETGFRRGRFTVSADARLMGGGTYEDLMTVGHIHYDNQNRVSYLEPNQYSTIYWIFNGLVAYRLTKNQDVAPAAAGSAGR</sequence>
<dbReference type="RefSeq" id="WP_244713928.1">
    <property type="nucleotide sequence ID" value="NZ_CP095049.1"/>
</dbReference>
<accession>A0ABY4F3P4</accession>
<proteinExistence type="predicted"/>